<dbReference type="InterPro" id="IPR036477">
    <property type="entry name" value="Formyl_transf_N_sf"/>
</dbReference>
<evidence type="ECO:0000313" key="2">
    <source>
        <dbReference type="EMBL" id="GAA4323414.1"/>
    </source>
</evidence>
<proteinExistence type="predicted"/>
<accession>A0ABP8GFJ9</accession>
<evidence type="ECO:0000256" key="1">
    <source>
        <dbReference type="SAM" id="MobiDB-lite"/>
    </source>
</evidence>
<organism evidence="2 3">
    <name type="scientific">Flaviaesturariibacter amylovorans</name>
    <dbReference type="NCBI Taxonomy" id="1084520"/>
    <lineage>
        <taxon>Bacteria</taxon>
        <taxon>Pseudomonadati</taxon>
        <taxon>Bacteroidota</taxon>
        <taxon>Chitinophagia</taxon>
        <taxon>Chitinophagales</taxon>
        <taxon>Chitinophagaceae</taxon>
        <taxon>Flaviaestuariibacter</taxon>
    </lineage>
</organism>
<feature type="region of interest" description="Disordered" evidence="1">
    <location>
        <begin position="50"/>
        <end position="71"/>
    </location>
</feature>
<dbReference type="Gene3D" id="3.40.50.170">
    <property type="entry name" value="Formyl transferase, N-terminal domain"/>
    <property type="match status" value="1"/>
</dbReference>
<keyword evidence="3" id="KW-1185">Reference proteome</keyword>
<dbReference type="SUPFAM" id="SSF53328">
    <property type="entry name" value="Formyltransferase"/>
    <property type="match status" value="1"/>
</dbReference>
<gene>
    <name evidence="2" type="ORF">GCM10023184_10220</name>
</gene>
<evidence type="ECO:0008006" key="4">
    <source>
        <dbReference type="Google" id="ProtNLM"/>
    </source>
</evidence>
<name>A0ABP8GFJ9_9BACT</name>
<evidence type="ECO:0000313" key="3">
    <source>
        <dbReference type="Proteomes" id="UP001501725"/>
    </source>
</evidence>
<protein>
    <recommendedName>
        <fullName evidence="4">Formyl transferase N-terminal domain-containing protein</fullName>
    </recommendedName>
</protein>
<dbReference type="EMBL" id="BAABGY010000004">
    <property type="protein sequence ID" value="GAA4323414.1"/>
    <property type="molecule type" value="Genomic_DNA"/>
</dbReference>
<dbReference type="Proteomes" id="UP001501725">
    <property type="component" value="Unassembled WGS sequence"/>
</dbReference>
<reference evidence="3" key="1">
    <citation type="journal article" date="2019" name="Int. J. Syst. Evol. Microbiol.">
        <title>The Global Catalogue of Microorganisms (GCM) 10K type strain sequencing project: providing services to taxonomists for standard genome sequencing and annotation.</title>
        <authorList>
            <consortium name="The Broad Institute Genomics Platform"/>
            <consortium name="The Broad Institute Genome Sequencing Center for Infectious Disease"/>
            <person name="Wu L."/>
            <person name="Ma J."/>
        </authorList>
    </citation>
    <scope>NUCLEOTIDE SEQUENCE [LARGE SCALE GENOMIC DNA]</scope>
    <source>
        <strain evidence="3">JCM 17919</strain>
    </source>
</reference>
<sequence>MGGAGYREAEGIQVLGEPLGPEWLVFYDQYRNLVGHALWFSSSVQDKAEPIPSRQRGLRSQNGALPSHRAAATPGAGYLRHEAATTDLPTRMKIVLLSATSAAMPCMDWLLRQGCMLTLLCPPGGDQCSSDVEALQAWAEVQGIPCWQVDAGSVDAELSELIQETAPDLVLRYGFPLRITPSLIDRMPCRSWNVHFGFESLPDDTGRLRGTITLHEWKGAGEKVLQQHRLLLGAGESDPIARLSELSVPVLAQALQDLNPQRRNGTAGPGIAAIF</sequence>
<comment type="caution">
    <text evidence="2">The sequence shown here is derived from an EMBL/GenBank/DDBJ whole genome shotgun (WGS) entry which is preliminary data.</text>
</comment>